<dbReference type="PANTHER" id="PTHR11937">
    <property type="entry name" value="ACTIN"/>
    <property type="match status" value="1"/>
</dbReference>
<dbReference type="SUPFAM" id="SSF53067">
    <property type="entry name" value="Actin-like ATPase domain"/>
    <property type="match status" value="2"/>
</dbReference>
<organism evidence="3 4">
    <name type="scientific">Malassezia cuniculi</name>
    <dbReference type="NCBI Taxonomy" id="948313"/>
    <lineage>
        <taxon>Eukaryota</taxon>
        <taxon>Fungi</taxon>
        <taxon>Dikarya</taxon>
        <taxon>Basidiomycota</taxon>
        <taxon>Ustilaginomycotina</taxon>
        <taxon>Malasseziomycetes</taxon>
        <taxon>Malasseziales</taxon>
        <taxon>Malasseziaceae</taxon>
        <taxon>Malassezia</taxon>
    </lineage>
</organism>
<gene>
    <name evidence="3" type="primary">ARP4</name>
    <name evidence="3" type="ORF">MCUN1_002720</name>
</gene>
<reference evidence="3" key="1">
    <citation type="submission" date="2023-03" db="EMBL/GenBank/DDBJ databases">
        <title>Mating type loci evolution in Malassezia.</title>
        <authorList>
            <person name="Coelho M.A."/>
        </authorList>
    </citation>
    <scope>NUCLEOTIDE SEQUENCE</scope>
    <source>
        <strain evidence="3">CBS 11721</strain>
    </source>
</reference>
<protein>
    <submittedName>
        <fullName evidence="3">NuA4 histone acetyltransferase subunit</fullName>
    </submittedName>
</protein>
<dbReference type="FunFam" id="3.30.420.40:FF:000058">
    <property type="entry name" value="Putative actin-related protein 5"/>
    <property type="match status" value="1"/>
</dbReference>
<feature type="region of interest" description="Disordered" evidence="2">
    <location>
        <begin position="51"/>
        <end position="79"/>
    </location>
</feature>
<dbReference type="Gene3D" id="3.30.420.40">
    <property type="match status" value="3"/>
</dbReference>
<evidence type="ECO:0000313" key="3">
    <source>
        <dbReference type="EMBL" id="WFD35852.1"/>
    </source>
</evidence>
<dbReference type="InterPro" id="IPR043129">
    <property type="entry name" value="ATPase_NBD"/>
</dbReference>
<comment type="similarity">
    <text evidence="1">Belongs to the actin family.</text>
</comment>
<sequence length="457" mass="48759">MPGVYGGDEINAFVLDPGAANFRGGWAGEDTPRAVFPSHYAWLPDADADVPMPDANVADPAAADPAATANAAASAPPPRRRRFVGDAAVSYWRPHLQIDSPFSPDGIVADNAAFQDLAAHAFHLLSARPEDAPLLLSEPPTNPRDVRAAMAELAFEGLNVPAFYLANRSVLSAFASGRPSALVLDVGASHVSAVPVVDGFVLRKGIHSQPAAGDAVSRALLSGLVADSPAFHGWLDDALVPQFLVRKKAPVDPAKPANATLFDDRLAATAPSFRAFHSLRVLNDMKESICQVFEAPWDPAQAAARPAKMFEFPDGYNDAYSALRFKAPEAIFSPSIYANVPRVLPSRDVPYLPLQDLVLAAINAVDVDSRAAMFSNIVCVGGASLLPGFVDRLSYELSAAAPNQRIKIHSPGNLTERRHSSWLGGSILASLGTFHQLWVSKQEYDEHGSAIVHARCK</sequence>
<proteinExistence type="inferred from homology"/>
<dbReference type="AlphaFoldDB" id="A0AAF0EW71"/>
<keyword evidence="4" id="KW-1185">Reference proteome</keyword>
<dbReference type="CDD" id="cd13395">
    <property type="entry name" value="ASKHA_NBD_Arp4_ACTL6-like"/>
    <property type="match status" value="1"/>
</dbReference>
<dbReference type="PROSITE" id="PS00432">
    <property type="entry name" value="ACTINS_2"/>
    <property type="match status" value="1"/>
</dbReference>
<dbReference type="SMART" id="SM00268">
    <property type="entry name" value="ACTIN"/>
    <property type="match status" value="1"/>
</dbReference>
<dbReference type="Pfam" id="PF00022">
    <property type="entry name" value="Actin"/>
    <property type="match status" value="1"/>
</dbReference>
<dbReference type="Gene3D" id="3.90.640.10">
    <property type="entry name" value="Actin, Chain A, domain 4"/>
    <property type="match status" value="1"/>
</dbReference>
<name>A0AAF0EW71_9BASI</name>
<dbReference type="EMBL" id="CP119879">
    <property type="protein sequence ID" value="WFD35852.1"/>
    <property type="molecule type" value="Genomic_DNA"/>
</dbReference>
<evidence type="ECO:0000256" key="2">
    <source>
        <dbReference type="SAM" id="MobiDB-lite"/>
    </source>
</evidence>
<dbReference type="Proteomes" id="UP001219933">
    <property type="component" value="Chromosome 3"/>
</dbReference>
<evidence type="ECO:0000256" key="1">
    <source>
        <dbReference type="RuleBase" id="RU000487"/>
    </source>
</evidence>
<dbReference type="InterPro" id="IPR004001">
    <property type="entry name" value="Actin_CS"/>
</dbReference>
<dbReference type="InterPro" id="IPR004000">
    <property type="entry name" value="Actin"/>
</dbReference>
<evidence type="ECO:0000313" key="4">
    <source>
        <dbReference type="Proteomes" id="UP001219933"/>
    </source>
</evidence>
<feature type="compositionally biased region" description="Low complexity" evidence="2">
    <location>
        <begin position="51"/>
        <end position="74"/>
    </location>
</feature>
<accession>A0AAF0EW71</accession>